<evidence type="ECO:0000313" key="8">
    <source>
        <dbReference type="Proteomes" id="UP000039865"/>
    </source>
</evidence>
<evidence type="ECO:0000256" key="3">
    <source>
        <dbReference type="ARBA" id="ARBA00022692"/>
    </source>
</evidence>
<evidence type="ECO:0000256" key="4">
    <source>
        <dbReference type="ARBA" id="ARBA00022989"/>
    </source>
</evidence>
<dbReference type="PANTHER" id="PTHR21716:SF4">
    <property type="entry name" value="TRANSMEMBRANE PROTEIN 245"/>
    <property type="match status" value="1"/>
</dbReference>
<feature type="transmembrane region" description="Helical" evidence="6">
    <location>
        <begin position="112"/>
        <end position="133"/>
    </location>
</feature>
<dbReference type="EMBL" id="CCKQ01005700">
    <property type="protein sequence ID" value="CDW76959.1"/>
    <property type="molecule type" value="Genomic_DNA"/>
</dbReference>
<dbReference type="PANTHER" id="PTHR21716">
    <property type="entry name" value="TRANSMEMBRANE PROTEIN"/>
    <property type="match status" value="1"/>
</dbReference>
<feature type="transmembrane region" description="Helical" evidence="6">
    <location>
        <begin position="165"/>
        <end position="183"/>
    </location>
</feature>
<keyword evidence="4 6" id="KW-1133">Transmembrane helix</keyword>
<evidence type="ECO:0000256" key="6">
    <source>
        <dbReference type="SAM" id="Phobius"/>
    </source>
</evidence>
<evidence type="ECO:0008006" key="9">
    <source>
        <dbReference type="Google" id="ProtNLM"/>
    </source>
</evidence>
<protein>
    <recommendedName>
        <fullName evidence="9">Transmembrane protein</fullName>
    </recommendedName>
</protein>
<feature type="transmembrane region" description="Helical" evidence="6">
    <location>
        <begin position="74"/>
        <end position="91"/>
    </location>
</feature>
<dbReference type="InterPro" id="IPR002549">
    <property type="entry name" value="AI-2E-like"/>
</dbReference>
<keyword evidence="8" id="KW-1185">Reference proteome</keyword>
<evidence type="ECO:0000313" key="7">
    <source>
        <dbReference type="EMBL" id="CDW76959.1"/>
    </source>
</evidence>
<comment type="subcellular location">
    <subcellularLocation>
        <location evidence="1">Membrane</location>
        <topology evidence="1">Multi-pass membrane protein</topology>
    </subcellularLocation>
</comment>
<dbReference type="Pfam" id="PF01594">
    <property type="entry name" value="AI-2E_transport"/>
    <property type="match status" value="1"/>
</dbReference>
<feature type="transmembrane region" description="Helical" evidence="6">
    <location>
        <begin position="49"/>
        <end position="68"/>
    </location>
</feature>
<comment type="similarity">
    <text evidence="2">Belongs to the autoinducer-2 exporter (AI-2E) (TC 2.A.86) family.</text>
</comment>
<organism evidence="7 8">
    <name type="scientific">Stylonychia lemnae</name>
    <name type="common">Ciliate</name>
    <dbReference type="NCBI Taxonomy" id="5949"/>
    <lineage>
        <taxon>Eukaryota</taxon>
        <taxon>Sar</taxon>
        <taxon>Alveolata</taxon>
        <taxon>Ciliophora</taxon>
        <taxon>Intramacronucleata</taxon>
        <taxon>Spirotrichea</taxon>
        <taxon>Stichotrichia</taxon>
        <taxon>Sporadotrichida</taxon>
        <taxon>Oxytrichidae</taxon>
        <taxon>Stylonychinae</taxon>
        <taxon>Stylonychia</taxon>
    </lineage>
</organism>
<dbReference type="InParanoid" id="A0A078A519"/>
<dbReference type="OrthoDB" id="552492at2759"/>
<feature type="transmembrane region" description="Helical" evidence="6">
    <location>
        <begin position="442"/>
        <end position="467"/>
    </location>
</feature>
<dbReference type="Proteomes" id="UP000039865">
    <property type="component" value="Unassembled WGS sequence"/>
</dbReference>
<evidence type="ECO:0000256" key="2">
    <source>
        <dbReference type="ARBA" id="ARBA00009773"/>
    </source>
</evidence>
<keyword evidence="5 6" id="KW-0472">Membrane</keyword>
<dbReference type="AlphaFoldDB" id="A0A078A519"/>
<feature type="transmembrane region" description="Helical" evidence="6">
    <location>
        <begin position="416"/>
        <end position="435"/>
    </location>
</feature>
<name>A0A078A519_STYLE</name>
<feature type="transmembrane region" description="Helical" evidence="6">
    <location>
        <begin position="345"/>
        <end position="374"/>
    </location>
</feature>
<sequence>MMSSQQLRKNLGIFNQSHRLESHQDDDQKFNSDNQIDYNDKRFQKELGMFRAFTFSLLLVLLIVMIVYMNYILLGQFFFCLFLSIITATSLRPYKDRFINYCYKSVKETDFLLSKSNIYSLIKALVILLHYYYLNGQIFMALKLITSDIRQALEKKLEKGKLHKVTIFNFVLRLFLTILILLLRKSKVLDFFLGSHKTNFKALLRSQFQLQVTQSTGIENLLRQYNLRDVDATFNQYLKVSVDYLKRNTNLSLPDEFDHANVTDIVDLIKDIIKQPQKIHPDFPPEWNKSIIDNDEMIRNSYASGFIPQNAYPYLVLIYTVLQQFDLTQLINQVMTFFMKINSSAYSLIMFGISNVLALLLTLSNFAFNVILYFTLVTYLLQDENDFIEKLLSVIPVENSIRNKIVQTVNESIKGIFLSNIKIAVFQAIYTWLLFDYFQIKYLYIYALIASFFKIVPIVSTFTIGMLGGNECIYGLLCF</sequence>
<evidence type="ECO:0000256" key="5">
    <source>
        <dbReference type="ARBA" id="ARBA00023136"/>
    </source>
</evidence>
<evidence type="ECO:0000256" key="1">
    <source>
        <dbReference type="ARBA" id="ARBA00004141"/>
    </source>
</evidence>
<dbReference type="GO" id="GO:0016020">
    <property type="term" value="C:membrane"/>
    <property type="evidence" value="ECO:0007669"/>
    <property type="project" value="UniProtKB-SubCell"/>
</dbReference>
<proteinExistence type="inferred from homology"/>
<accession>A0A078A519</accession>
<reference evidence="7 8" key="1">
    <citation type="submission" date="2014-06" db="EMBL/GenBank/DDBJ databases">
        <authorList>
            <person name="Swart Estienne"/>
        </authorList>
    </citation>
    <scope>NUCLEOTIDE SEQUENCE [LARGE SCALE GENOMIC DNA]</scope>
    <source>
        <strain evidence="7 8">130c</strain>
    </source>
</reference>
<keyword evidence="3 6" id="KW-0812">Transmembrane</keyword>
<gene>
    <name evidence="7" type="primary">Contig1488.g1621</name>
    <name evidence="7" type="ORF">STYLEM_5924</name>
</gene>